<keyword evidence="2" id="KW-0963">Cytoplasm</keyword>
<dbReference type="PRINTS" id="PR00119">
    <property type="entry name" value="CATATPASE"/>
</dbReference>
<keyword evidence="7" id="KW-1185">Reference proteome</keyword>
<comment type="caution">
    <text evidence="6">The sequence shown here is derived from an EMBL/GenBank/DDBJ whole genome shotgun (WGS) entry which is preliminary data.</text>
</comment>
<accession>A0A2J8A7U2</accession>
<dbReference type="OrthoDB" id="272202at2759"/>
<evidence type="ECO:0000256" key="4">
    <source>
        <dbReference type="ARBA" id="ARBA00023212"/>
    </source>
</evidence>
<dbReference type="SUPFAM" id="SSF56784">
    <property type="entry name" value="HAD-like"/>
    <property type="match status" value="1"/>
</dbReference>
<dbReference type="Proteomes" id="UP000236333">
    <property type="component" value="Unassembled WGS sequence"/>
</dbReference>
<dbReference type="PANTHER" id="PTHR13159">
    <property type="entry name" value="RADIAL SPOKEHEAD-RELATED"/>
    <property type="match status" value="1"/>
</dbReference>
<evidence type="ECO:0000256" key="3">
    <source>
        <dbReference type="ARBA" id="ARBA00023069"/>
    </source>
</evidence>
<dbReference type="InterPro" id="IPR006802">
    <property type="entry name" value="Radial_spoke"/>
</dbReference>
<feature type="non-terminal residue" evidence="6">
    <location>
        <position position="544"/>
    </location>
</feature>
<evidence type="ECO:0000313" key="6">
    <source>
        <dbReference type="EMBL" id="PNH08597.1"/>
    </source>
</evidence>
<comment type="subcellular location">
    <subcellularLocation>
        <location evidence="1">Cytoplasm</location>
        <location evidence="1">Cytoskeleton</location>
        <location evidence="1">Cilium axoneme</location>
    </subcellularLocation>
</comment>
<dbReference type="Pfam" id="PF00702">
    <property type="entry name" value="Hydrolase"/>
    <property type="match status" value="1"/>
</dbReference>
<dbReference type="InterPro" id="IPR036412">
    <property type="entry name" value="HAD-like_sf"/>
</dbReference>
<dbReference type="InterPro" id="IPR023299">
    <property type="entry name" value="ATPase_P-typ_cyto_dom_N"/>
</dbReference>
<dbReference type="GO" id="GO:0001534">
    <property type="term" value="C:radial spoke"/>
    <property type="evidence" value="ECO:0007669"/>
    <property type="project" value="InterPro"/>
</dbReference>
<reference evidence="6 7" key="1">
    <citation type="journal article" date="2017" name="Mol. Biol. Evol.">
        <title>The 4-celled Tetrabaena socialis nuclear genome reveals the essential components for genetic control of cell number at the origin of multicellularity in the volvocine lineage.</title>
        <authorList>
            <person name="Featherston J."/>
            <person name="Arakaki Y."/>
            <person name="Hanschen E.R."/>
            <person name="Ferris P.J."/>
            <person name="Michod R.E."/>
            <person name="Olson B.J.S.C."/>
            <person name="Nozaki H."/>
            <person name="Durand P.M."/>
        </authorList>
    </citation>
    <scope>NUCLEOTIDE SEQUENCE [LARGE SCALE GENOMIC DNA]</scope>
    <source>
        <strain evidence="6 7">NIES-571</strain>
    </source>
</reference>
<keyword evidence="3" id="KW-0969">Cilium</keyword>
<evidence type="ECO:0000313" key="7">
    <source>
        <dbReference type="Proteomes" id="UP000236333"/>
    </source>
</evidence>
<dbReference type="EMBL" id="PGGS01000123">
    <property type="protein sequence ID" value="PNH08597.1"/>
    <property type="molecule type" value="Genomic_DNA"/>
</dbReference>
<keyword evidence="6" id="KW-0282">Flagellum</keyword>
<dbReference type="GO" id="GO:0000166">
    <property type="term" value="F:nucleotide binding"/>
    <property type="evidence" value="ECO:0007669"/>
    <property type="project" value="InterPro"/>
</dbReference>
<evidence type="ECO:0000256" key="1">
    <source>
        <dbReference type="ARBA" id="ARBA00004430"/>
    </source>
</evidence>
<sequence length="544" mass="57086">MAVVADGVAKALAYLQVHSPEDGTSMYDHLVNLVSKVLEDHPSKPVDLLEASLLVKKSTFEAKESSPLVPTPVVPDATQTAAAVSLFGDRELPINPQTGEPVAAEPPNDFECENMTAAATVLDSLGVGLGREVGINIALAAKRIGEDPRLAAKSVRFFGKFLGLYADYYVFEVAFKKAPEEAAAQPAAAAAAPGGQAPVPAEPSGKGANRFTYLVCNSIGGPLTRLPDVAPDQVKASRRIKKMLTGRLVSHVSTYPTFPGTPDVPSPLAEYDGDTKSPAAALLRDPANYAGIESGLVLVGLVGLQDPPRPEVRPAIESCKDAGIRVMVITGDNKDTAEAICAKIGVFEMHAMLLPLYCLTCSGAMAADVGQAVAFLRQCKTTQGSNVYSELSAALAKVLEDRPVNAVEALETSVLSEPPAASLIVPLVPATSAASAAKAVATARLFGDPDSVLDPESGETIDPDAPNEFECEDVEGDGGLLDALGAGLGRPEMYAAMLAVKKLGEDGRRAVQTVRFFGKFFGTQADYYVFETTLKDYPEMPEAP</sequence>
<dbReference type="Gene3D" id="3.40.50.1000">
    <property type="entry name" value="HAD superfamily/HAD-like"/>
    <property type="match status" value="1"/>
</dbReference>
<gene>
    <name evidence="6" type="ORF">TSOC_004850</name>
</gene>
<dbReference type="GO" id="GO:0060294">
    <property type="term" value="P:cilium movement involved in cell motility"/>
    <property type="evidence" value="ECO:0007669"/>
    <property type="project" value="InterPro"/>
</dbReference>
<keyword evidence="5" id="KW-0966">Cell projection</keyword>
<dbReference type="PANTHER" id="PTHR13159:SF0">
    <property type="entry name" value="RADIAL SPOKE HEAD 6 HOMOLOG A"/>
    <property type="match status" value="1"/>
</dbReference>
<dbReference type="Gene3D" id="3.40.1110.10">
    <property type="entry name" value="Calcium-transporting ATPase, cytoplasmic domain N"/>
    <property type="match status" value="1"/>
</dbReference>
<evidence type="ECO:0000256" key="2">
    <source>
        <dbReference type="ARBA" id="ARBA00022490"/>
    </source>
</evidence>
<dbReference type="CDD" id="cd22963">
    <property type="entry name" value="DD_CrRSP4-like"/>
    <property type="match status" value="2"/>
</dbReference>
<evidence type="ECO:0000256" key="5">
    <source>
        <dbReference type="ARBA" id="ARBA00023273"/>
    </source>
</evidence>
<dbReference type="GO" id="GO:0035082">
    <property type="term" value="P:axoneme assembly"/>
    <property type="evidence" value="ECO:0007669"/>
    <property type="project" value="TreeGrafter"/>
</dbReference>
<dbReference type="Pfam" id="PF04712">
    <property type="entry name" value="Radial_spoke"/>
    <property type="match status" value="2"/>
</dbReference>
<organism evidence="6 7">
    <name type="scientific">Tetrabaena socialis</name>
    <dbReference type="NCBI Taxonomy" id="47790"/>
    <lineage>
        <taxon>Eukaryota</taxon>
        <taxon>Viridiplantae</taxon>
        <taxon>Chlorophyta</taxon>
        <taxon>core chlorophytes</taxon>
        <taxon>Chlorophyceae</taxon>
        <taxon>CS clade</taxon>
        <taxon>Chlamydomonadales</taxon>
        <taxon>Tetrabaenaceae</taxon>
        <taxon>Tetrabaena</taxon>
    </lineage>
</organism>
<keyword evidence="4" id="KW-0206">Cytoskeleton</keyword>
<proteinExistence type="predicted"/>
<name>A0A2J8A7U2_9CHLO</name>
<dbReference type="InterPro" id="IPR023214">
    <property type="entry name" value="HAD_sf"/>
</dbReference>
<protein>
    <submittedName>
        <fullName evidence="6">Flagellar radial spoke protein 4</fullName>
    </submittedName>
</protein>
<dbReference type="AlphaFoldDB" id="A0A2J8A7U2"/>